<accession>A0A2N5KZG0</accession>
<feature type="signal peptide" evidence="1">
    <location>
        <begin position="1"/>
        <end position="31"/>
    </location>
</feature>
<proteinExistence type="predicted"/>
<evidence type="ECO:0000313" key="3">
    <source>
        <dbReference type="Proteomes" id="UP000235119"/>
    </source>
</evidence>
<gene>
    <name evidence="2" type="ORF">CYJ79_04320</name>
</gene>
<name>A0A2N5KZG0_9LACO</name>
<evidence type="ECO:0000313" key="2">
    <source>
        <dbReference type="EMBL" id="PLT11563.1"/>
    </source>
</evidence>
<dbReference type="Proteomes" id="UP000235119">
    <property type="component" value="Unassembled WGS sequence"/>
</dbReference>
<organism evidence="2 3">
    <name type="scientific">Lactobacillus crispatus</name>
    <dbReference type="NCBI Taxonomy" id="47770"/>
    <lineage>
        <taxon>Bacteria</taxon>
        <taxon>Bacillati</taxon>
        <taxon>Bacillota</taxon>
        <taxon>Bacilli</taxon>
        <taxon>Lactobacillales</taxon>
        <taxon>Lactobacillaceae</taxon>
        <taxon>Lactobacillus</taxon>
    </lineage>
</organism>
<dbReference type="RefSeq" id="WP_068812922.1">
    <property type="nucleotide sequence ID" value="NZ_JASPEI010000035.1"/>
</dbReference>
<reference evidence="2 3" key="1">
    <citation type="submission" date="2017-12" db="EMBL/GenBank/DDBJ databases">
        <title>Phylogenetic diversity of female urinary microbiome.</title>
        <authorList>
            <person name="Thomas-White K."/>
            <person name="Wolfe A.J."/>
        </authorList>
    </citation>
    <scope>NUCLEOTIDE SEQUENCE [LARGE SCALE GENOMIC DNA]</scope>
    <source>
        <strain evidence="2 3">UMB0085</strain>
    </source>
</reference>
<evidence type="ECO:0000256" key="1">
    <source>
        <dbReference type="SAM" id="SignalP"/>
    </source>
</evidence>
<dbReference type="AlphaFoldDB" id="A0A2N5KZG0"/>
<dbReference type="EMBL" id="PKIW01000015">
    <property type="protein sequence ID" value="PLT11563.1"/>
    <property type="molecule type" value="Genomic_DNA"/>
</dbReference>
<feature type="chain" id="PRO_5014775576" evidence="1">
    <location>
        <begin position="32"/>
        <end position="140"/>
    </location>
</feature>
<comment type="caution">
    <text evidence="2">The sequence shown here is derived from an EMBL/GenBank/DDBJ whole genome shotgun (WGS) entry which is preliminary data.</text>
</comment>
<sequence>MNKKCALLTKVVMSVLLLLSLVSLNSKNTKAAAWKENMPASICGNYHNSKLKLTVEIKRKSVFFMPDNGAAVSPIRHIYSKKLGKSTYAYKRDSLKSSAVVLRFSRKKGRVYLKVKHASSILDRHTYVKMSCAELSRVIS</sequence>
<keyword evidence="1" id="KW-0732">Signal</keyword>
<protein>
    <submittedName>
        <fullName evidence="2">Uncharacterized protein</fullName>
    </submittedName>
</protein>